<dbReference type="EMBL" id="CP101914">
    <property type="protein sequence ID" value="UUI03792.1"/>
    <property type="molecule type" value="Genomic_DNA"/>
</dbReference>
<dbReference type="PROSITE" id="PS51257">
    <property type="entry name" value="PROKAR_LIPOPROTEIN"/>
    <property type="match status" value="1"/>
</dbReference>
<feature type="chain" id="PRO_5046054158" evidence="1">
    <location>
        <begin position="25"/>
        <end position="149"/>
    </location>
</feature>
<evidence type="ECO:0000313" key="2">
    <source>
        <dbReference type="EMBL" id="UUI03792.1"/>
    </source>
</evidence>
<dbReference type="Proteomes" id="UP001059773">
    <property type="component" value="Chromosome"/>
</dbReference>
<dbReference type="Gene3D" id="3.30.1830.10">
    <property type="entry name" value="YehR-like"/>
    <property type="match status" value="1"/>
</dbReference>
<keyword evidence="1" id="KW-0732">Signal</keyword>
<sequence>MVKKTGLISLFILCIMLASCGSNQETVTYYYDDDTHLEEITITAEDNEIIEHTTKVTIEYEDVGYESKEKAQESIDFSESEDMKSVDGIDVNQTFGDDKFVHNVTYDFSVIDPSEASGELREFLEAEESRDFEIQVQELEDAGFEEAEE</sequence>
<name>A0ABY5JWK0_9BACI</name>
<keyword evidence="3" id="KW-1185">Reference proteome</keyword>
<evidence type="ECO:0000313" key="3">
    <source>
        <dbReference type="Proteomes" id="UP001059773"/>
    </source>
</evidence>
<dbReference type="RefSeq" id="WP_256708819.1">
    <property type="nucleotide sequence ID" value="NZ_CP101914.1"/>
</dbReference>
<accession>A0ABY5JWK0</accession>
<reference evidence="2" key="1">
    <citation type="submission" date="2022-07" db="EMBL/GenBank/DDBJ databases">
        <title>FELIX.</title>
        <authorList>
            <person name="Wan K.H."/>
            <person name="Park S."/>
            <person name="Lawrence Q."/>
            <person name="Eichenberger J.P."/>
            <person name="Booth B.W."/>
            <person name="Piaggio A.J."/>
            <person name="Chandler J.C."/>
            <person name="Franklin A.B."/>
            <person name="Celniker S.E."/>
        </authorList>
    </citation>
    <scope>NUCLEOTIDE SEQUENCE</scope>
    <source>
        <strain evidence="2">QA-1986 374</strain>
    </source>
</reference>
<dbReference type="InterPro" id="IPR009736">
    <property type="entry name" value="DUF1307"/>
</dbReference>
<feature type="signal peptide" evidence="1">
    <location>
        <begin position="1"/>
        <end position="24"/>
    </location>
</feature>
<organism evidence="2 3">
    <name type="scientific">Oceanobacillus jeddahense</name>
    <dbReference type="NCBI Taxonomy" id="1462527"/>
    <lineage>
        <taxon>Bacteria</taxon>
        <taxon>Bacillati</taxon>
        <taxon>Bacillota</taxon>
        <taxon>Bacilli</taxon>
        <taxon>Bacillales</taxon>
        <taxon>Bacillaceae</taxon>
        <taxon>Oceanobacillus</taxon>
    </lineage>
</organism>
<protein>
    <submittedName>
        <fullName evidence="2">DUF1307 domain-containing protein</fullName>
    </submittedName>
</protein>
<evidence type="ECO:0000256" key="1">
    <source>
        <dbReference type="SAM" id="SignalP"/>
    </source>
</evidence>
<dbReference type="InterPro" id="IPR036699">
    <property type="entry name" value="YehR-like_sf"/>
</dbReference>
<proteinExistence type="predicted"/>
<dbReference type="Pfam" id="PF06998">
    <property type="entry name" value="DUF1307"/>
    <property type="match status" value="1"/>
</dbReference>
<gene>
    <name evidence="2" type="ORF">NP439_03610</name>
</gene>
<dbReference type="SUPFAM" id="SSF160704">
    <property type="entry name" value="YehR-like"/>
    <property type="match status" value="1"/>
</dbReference>